<evidence type="ECO:0000313" key="2">
    <source>
        <dbReference type="EMBL" id="MQY16139.1"/>
    </source>
</evidence>
<dbReference type="EMBL" id="WEGJ01000045">
    <property type="protein sequence ID" value="MQY16139.1"/>
    <property type="molecule type" value="Genomic_DNA"/>
</dbReference>
<evidence type="ECO:0000256" key="1">
    <source>
        <dbReference type="SAM" id="MobiDB-lite"/>
    </source>
</evidence>
<comment type="caution">
    <text evidence="2">The sequence shown here is derived from an EMBL/GenBank/DDBJ whole genome shotgun (WGS) entry which is preliminary data.</text>
</comment>
<keyword evidence="3" id="KW-1185">Reference proteome</keyword>
<organism evidence="2 3">
    <name type="scientific">Streptomyces smaragdinus</name>
    <dbReference type="NCBI Taxonomy" id="2585196"/>
    <lineage>
        <taxon>Bacteria</taxon>
        <taxon>Bacillati</taxon>
        <taxon>Actinomycetota</taxon>
        <taxon>Actinomycetes</taxon>
        <taxon>Kitasatosporales</taxon>
        <taxon>Streptomycetaceae</taxon>
        <taxon>Streptomyces</taxon>
    </lineage>
</organism>
<name>A0A7K0CRQ2_9ACTN</name>
<dbReference type="Proteomes" id="UP000466345">
    <property type="component" value="Unassembled WGS sequence"/>
</dbReference>
<gene>
    <name evidence="2" type="ORF">SRB5_63320</name>
</gene>
<feature type="region of interest" description="Disordered" evidence="1">
    <location>
        <begin position="1"/>
        <end position="42"/>
    </location>
</feature>
<feature type="compositionally biased region" description="Basic and acidic residues" evidence="1">
    <location>
        <begin position="17"/>
        <end position="31"/>
    </location>
</feature>
<reference evidence="2 3" key="1">
    <citation type="submission" date="2019-10" db="EMBL/GenBank/DDBJ databases">
        <title>Streptomyces smaragdinus sp. nov. and Streptomyces fabii sp. nov., isolated from the gut of fungus growing-termite Macrotermes natalensis.</title>
        <authorList>
            <person name="Schwitalla J."/>
            <person name="Benndorf R."/>
            <person name="Martin K."/>
            <person name="De Beer W."/>
            <person name="Kaster A.-K."/>
            <person name="Vollmers J."/>
            <person name="Poulsen M."/>
            <person name="Beemelmanns C."/>
        </authorList>
    </citation>
    <scope>NUCLEOTIDE SEQUENCE [LARGE SCALE GENOMIC DNA]</scope>
    <source>
        <strain evidence="2 3">RB5</strain>
    </source>
</reference>
<accession>A0A7K0CRQ2</accession>
<protein>
    <submittedName>
        <fullName evidence="2">Uncharacterized protein</fullName>
    </submittedName>
</protein>
<sequence>MGAAPMILAASGTNAGRTDRRISDHTTGDPHRCRRYAMPPPRSCRVMSRASATAFSLYQPIRVWKSSSV</sequence>
<evidence type="ECO:0000313" key="3">
    <source>
        <dbReference type="Proteomes" id="UP000466345"/>
    </source>
</evidence>
<proteinExistence type="predicted"/>
<dbReference type="AlphaFoldDB" id="A0A7K0CRQ2"/>